<evidence type="ECO:0000313" key="1">
    <source>
        <dbReference type="EMBL" id="GAA4238563.1"/>
    </source>
</evidence>
<evidence type="ECO:0000313" key="2">
    <source>
        <dbReference type="Proteomes" id="UP001501710"/>
    </source>
</evidence>
<comment type="caution">
    <text evidence="1">The sequence shown here is derived from an EMBL/GenBank/DDBJ whole genome shotgun (WGS) entry which is preliminary data.</text>
</comment>
<keyword evidence="2" id="KW-1185">Reference proteome</keyword>
<gene>
    <name evidence="1" type="ORF">GCM10022254_55040</name>
</gene>
<protein>
    <submittedName>
        <fullName evidence="1">Uncharacterized protein</fullName>
    </submittedName>
</protein>
<organism evidence="1 2">
    <name type="scientific">Actinomadura meridiana</name>
    <dbReference type="NCBI Taxonomy" id="559626"/>
    <lineage>
        <taxon>Bacteria</taxon>
        <taxon>Bacillati</taxon>
        <taxon>Actinomycetota</taxon>
        <taxon>Actinomycetes</taxon>
        <taxon>Streptosporangiales</taxon>
        <taxon>Thermomonosporaceae</taxon>
        <taxon>Actinomadura</taxon>
    </lineage>
</organism>
<sequence>MKQDGEVAMCRGVSWIAHGRGPYRIFTWDVRAGDRGWSGVTDDRDAAMRHLHQALRDSEPGGQGAIRHVGLDPLGRARYVHLDTVAEAWRDERTGAVVWRDT</sequence>
<dbReference type="RefSeq" id="WP_344902107.1">
    <property type="nucleotide sequence ID" value="NZ_BAABAS010000020.1"/>
</dbReference>
<reference evidence="2" key="1">
    <citation type="journal article" date="2019" name="Int. J. Syst. Evol. Microbiol.">
        <title>The Global Catalogue of Microorganisms (GCM) 10K type strain sequencing project: providing services to taxonomists for standard genome sequencing and annotation.</title>
        <authorList>
            <consortium name="The Broad Institute Genomics Platform"/>
            <consortium name="The Broad Institute Genome Sequencing Center for Infectious Disease"/>
            <person name="Wu L."/>
            <person name="Ma J."/>
        </authorList>
    </citation>
    <scope>NUCLEOTIDE SEQUENCE [LARGE SCALE GENOMIC DNA]</scope>
    <source>
        <strain evidence="2">JCM 17440</strain>
    </source>
</reference>
<dbReference type="EMBL" id="BAABAS010000020">
    <property type="protein sequence ID" value="GAA4238563.1"/>
    <property type="molecule type" value="Genomic_DNA"/>
</dbReference>
<name>A0ABP8CF61_9ACTN</name>
<dbReference type="Proteomes" id="UP001501710">
    <property type="component" value="Unassembled WGS sequence"/>
</dbReference>
<accession>A0ABP8CF61</accession>
<proteinExistence type="predicted"/>